<reference evidence="2 3" key="1">
    <citation type="submission" date="2019-02" db="EMBL/GenBank/DDBJ databases">
        <title>Deep-cultivation of Planctomycetes and their phenomic and genomic characterization uncovers novel biology.</title>
        <authorList>
            <person name="Wiegand S."/>
            <person name="Jogler M."/>
            <person name="Boedeker C."/>
            <person name="Pinto D."/>
            <person name="Vollmers J."/>
            <person name="Rivas-Marin E."/>
            <person name="Kohn T."/>
            <person name="Peeters S.H."/>
            <person name="Heuer A."/>
            <person name="Rast P."/>
            <person name="Oberbeckmann S."/>
            <person name="Bunk B."/>
            <person name="Jeske O."/>
            <person name="Meyerdierks A."/>
            <person name="Storesund J.E."/>
            <person name="Kallscheuer N."/>
            <person name="Luecker S."/>
            <person name="Lage O.M."/>
            <person name="Pohl T."/>
            <person name="Merkel B.J."/>
            <person name="Hornburger P."/>
            <person name="Mueller R.-W."/>
            <person name="Bruemmer F."/>
            <person name="Labrenz M."/>
            <person name="Spormann A.M."/>
            <person name="Op den Camp H."/>
            <person name="Overmann J."/>
            <person name="Amann R."/>
            <person name="Jetten M.S.M."/>
            <person name="Mascher T."/>
            <person name="Medema M.H."/>
            <person name="Devos D.P."/>
            <person name="Kaster A.-K."/>
            <person name="Ovreas L."/>
            <person name="Rohde M."/>
            <person name="Galperin M.Y."/>
            <person name="Jogler C."/>
        </authorList>
    </citation>
    <scope>NUCLEOTIDE SEQUENCE [LARGE SCALE GENOMIC DNA]</scope>
    <source>
        <strain evidence="2 3">ElP</strain>
    </source>
</reference>
<evidence type="ECO:0000313" key="3">
    <source>
        <dbReference type="Proteomes" id="UP000317835"/>
    </source>
</evidence>
<organism evidence="2 3">
    <name type="scientific">Tautonia plasticadhaerens</name>
    <dbReference type="NCBI Taxonomy" id="2527974"/>
    <lineage>
        <taxon>Bacteria</taxon>
        <taxon>Pseudomonadati</taxon>
        <taxon>Planctomycetota</taxon>
        <taxon>Planctomycetia</taxon>
        <taxon>Isosphaerales</taxon>
        <taxon>Isosphaeraceae</taxon>
        <taxon>Tautonia</taxon>
    </lineage>
</organism>
<dbReference type="RefSeq" id="WP_145275923.1">
    <property type="nucleotide sequence ID" value="NZ_CP036426.1"/>
</dbReference>
<dbReference type="KEGG" id="tpla:ElP_57980"/>
<evidence type="ECO:0000313" key="2">
    <source>
        <dbReference type="EMBL" id="QDV37851.1"/>
    </source>
</evidence>
<sequence length="608" mass="66132" precursor="true">MTARTSSLPRPRFGLVAWGLVVISAGASAPPTQDGSPGGEVAELRDGRRLTGRLIAPDGGPIAFEPGTGGDPIPVERLLEVRPDADRPGGAAGKPVEAPPFLLSTGLDRRLSGRLVSIDGEAVRLAIGPDGREVSADRRGVSSLVQRPGEARVAAESFEGDLDAERWSIRTGVEAAPSPGDEGRALTISPDEAEARYRLPEPIEAGRVELSFTWGGRELAGRRWSVDLVFDGPLGEEITRVVLGWADPFPSVESRGGPEIVVQPLVLEPGWHRLSARFGPDRTLLAIDGDQLGRGAGPRGALIALRFRSEPARDAEPANGLQGRVDDLLAVRSFEPTSGFEVEPGQDELRLVSGDQVWGEVVSADEDRVRLLVLDRELDFSWSEVAGLYFRREPFPSGPVDGPIARAEWEVGDPDSRPDRVEGAIVGLDDGEIRLAVPYLGTIPVPRDRFRRLEILGRARQVVLDPHARHLGDQLMPELDPPLPDGDRYEIPFTLDTLPDRPAALVIDAVQVEGDYDGGRFVEDLRNGFLKTTLALNGEEFDDLNRHVEDANRSPSRLRIPVPPGLLSEGENVLAFRQLGREKEKEYRDDLGLLRVALEWTEEAPESP</sequence>
<keyword evidence="3" id="KW-1185">Reference proteome</keyword>
<gene>
    <name evidence="2" type="ORF">ElP_57980</name>
</gene>
<feature type="chain" id="PRO_5022064067" evidence="1">
    <location>
        <begin position="30"/>
        <end position="608"/>
    </location>
</feature>
<keyword evidence="1" id="KW-0732">Signal</keyword>
<proteinExistence type="predicted"/>
<dbReference type="OrthoDB" id="247651at2"/>
<accession>A0A518HAH6</accession>
<dbReference type="Proteomes" id="UP000317835">
    <property type="component" value="Chromosome"/>
</dbReference>
<protein>
    <submittedName>
        <fullName evidence="2">Uncharacterized protein</fullName>
    </submittedName>
</protein>
<evidence type="ECO:0000256" key="1">
    <source>
        <dbReference type="SAM" id="SignalP"/>
    </source>
</evidence>
<dbReference type="EMBL" id="CP036426">
    <property type="protein sequence ID" value="QDV37851.1"/>
    <property type="molecule type" value="Genomic_DNA"/>
</dbReference>
<feature type="signal peptide" evidence="1">
    <location>
        <begin position="1"/>
        <end position="29"/>
    </location>
</feature>
<dbReference type="AlphaFoldDB" id="A0A518HAH6"/>
<name>A0A518HAH6_9BACT</name>